<evidence type="ECO:0000313" key="3">
    <source>
        <dbReference type="EMBL" id="KPL87179.1"/>
    </source>
</evidence>
<reference evidence="3 5" key="2">
    <citation type="submission" date="2015-07" db="EMBL/GenBank/DDBJ databases">
        <title>Whole genome sequence of Ardenticatena maritima DSM 23922.</title>
        <authorList>
            <person name="Hemp J."/>
            <person name="Ward L.M."/>
            <person name="Pace L.A."/>
            <person name="Fischer W.W."/>
        </authorList>
    </citation>
    <scope>NUCLEOTIDE SEQUENCE [LARGE SCALE GENOMIC DNA]</scope>
    <source>
        <strain evidence="3 5">110S</strain>
    </source>
</reference>
<dbReference type="AlphaFoldDB" id="A0A0M9UBY6"/>
<dbReference type="RefSeq" id="WP_054492288.1">
    <property type="nucleotide sequence ID" value="NZ_BBZA01000051.1"/>
</dbReference>
<reference evidence="2 4" key="1">
    <citation type="journal article" date="2015" name="Genome Announc.">
        <title>Draft Genome Sequence of a Heterotrophic Facultative Anaerobic Thermophilic Bacterium, Ardenticatena maritima Strain 110ST.</title>
        <authorList>
            <person name="Kawaichi S."/>
            <person name="Yoshida T."/>
            <person name="Sako Y."/>
            <person name="Nakamura R."/>
        </authorList>
    </citation>
    <scope>NUCLEOTIDE SEQUENCE [LARGE SCALE GENOMIC DNA]</scope>
    <source>
        <strain evidence="2 4">110S</strain>
    </source>
</reference>
<dbReference type="InParanoid" id="A0A0M9UBY6"/>
<dbReference type="EMBL" id="BBZA01000051">
    <property type="protein sequence ID" value="GAP62354.1"/>
    <property type="molecule type" value="Genomic_DNA"/>
</dbReference>
<evidence type="ECO:0000313" key="2">
    <source>
        <dbReference type="EMBL" id="GAP62354.1"/>
    </source>
</evidence>
<keyword evidence="4" id="KW-1185">Reference proteome</keyword>
<keyword evidence="1" id="KW-1133">Transmembrane helix</keyword>
<dbReference type="Proteomes" id="UP000050502">
    <property type="component" value="Unassembled WGS sequence"/>
</dbReference>
<reference evidence="4" key="3">
    <citation type="submission" date="2015-08" db="EMBL/GenBank/DDBJ databases">
        <title>Draft Genome Sequence of a Heterotrophic Facultative Anaerobic Bacterium Ardenticatena maritima Strain 110S.</title>
        <authorList>
            <person name="Kawaichi S."/>
            <person name="Yoshida T."/>
            <person name="Sako Y."/>
            <person name="Nakamura R."/>
        </authorList>
    </citation>
    <scope>NUCLEOTIDE SEQUENCE [LARGE SCALE GENOMIC DNA]</scope>
    <source>
        <strain evidence="4">110S</strain>
    </source>
</reference>
<dbReference type="OrthoDB" id="166668at2"/>
<protein>
    <recommendedName>
        <fullName evidence="6">PD-(D/E)XK endonuclease-like domain-containing protein</fullName>
    </recommendedName>
</protein>
<keyword evidence="1" id="KW-0812">Transmembrane</keyword>
<dbReference type="Proteomes" id="UP000037784">
    <property type="component" value="Unassembled WGS sequence"/>
</dbReference>
<proteinExistence type="predicted"/>
<dbReference type="EMBL" id="LGKN01000006">
    <property type="protein sequence ID" value="KPL87179.1"/>
    <property type="molecule type" value="Genomic_DNA"/>
</dbReference>
<evidence type="ECO:0000313" key="5">
    <source>
        <dbReference type="Proteomes" id="UP000050502"/>
    </source>
</evidence>
<keyword evidence="1" id="KW-0472">Membrane</keyword>
<accession>A0A0M9UBY6</accession>
<dbReference type="InterPro" id="IPR011604">
    <property type="entry name" value="PDDEXK-like_dom_sf"/>
</dbReference>
<sequence>MKARYTRASELNEFAYCRRAWYLRHVRGYTSANQTELAEGENAHRQHGRRLHLALWAWRLGLLLMLAGLLLWWW</sequence>
<evidence type="ECO:0000313" key="4">
    <source>
        <dbReference type="Proteomes" id="UP000037784"/>
    </source>
</evidence>
<gene>
    <name evidence="2" type="ORF">ARMA_0777</name>
    <name evidence="3" type="ORF">SE16_11635</name>
</gene>
<feature type="transmembrane region" description="Helical" evidence="1">
    <location>
        <begin position="53"/>
        <end position="73"/>
    </location>
</feature>
<name>A0A0M9UBY6_9CHLR</name>
<dbReference type="Gene3D" id="3.90.320.10">
    <property type="match status" value="1"/>
</dbReference>
<evidence type="ECO:0000256" key="1">
    <source>
        <dbReference type="SAM" id="Phobius"/>
    </source>
</evidence>
<dbReference type="STRING" id="872965.SE16_11635"/>
<organism evidence="2 4">
    <name type="scientific">Ardenticatena maritima</name>
    <dbReference type="NCBI Taxonomy" id="872965"/>
    <lineage>
        <taxon>Bacteria</taxon>
        <taxon>Bacillati</taxon>
        <taxon>Chloroflexota</taxon>
        <taxon>Ardenticatenia</taxon>
        <taxon>Ardenticatenales</taxon>
        <taxon>Ardenticatenaceae</taxon>
        <taxon>Ardenticatena</taxon>
    </lineage>
</organism>
<evidence type="ECO:0008006" key="6">
    <source>
        <dbReference type="Google" id="ProtNLM"/>
    </source>
</evidence>
<comment type="caution">
    <text evidence="2">The sequence shown here is derived from an EMBL/GenBank/DDBJ whole genome shotgun (WGS) entry which is preliminary data.</text>
</comment>